<dbReference type="CDD" id="cd02028">
    <property type="entry name" value="UMPK_like"/>
    <property type="match status" value="1"/>
</dbReference>
<dbReference type="PRINTS" id="PR00988">
    <property type="entry name" value="URIDINKINASE"/>
</dbReference>
<feature type="domain" description="Phosphoribulokinase/uridine kinase" evidence="3">
    <location>
        <begin position="69"/>
        <end position="237"/>
    </location>
</feature>
<evidence type="ECO:0000259" key="4">
    <source>
        <dbReference type="Pfam" id="PF01928"/>
    </source>
</evidence>
<dbReference type="GO" id="GO:0016462">
    <property type="term" value="F:pyrophosphatase activity"/>
    <property type="evidence" value="ECO:0007669"/>
    <property type="project" value="UniProtKB-ARBA"/>
</dbReference>
<dbReference type="InterPro" id="IPR006083">
    <property type="entry name" value="PRK/URK"/>
</dbReference>
<dbReference type="GO" id="GO:0016301">
    <property type="term" value="F:kinase activity"/>
    <property type="evidence" value="ECO:0007669"/>
    <property type="project" value="UniProtKB-KW"/>
</dbReference>
<dbReference type="Pfam" id="PF01928">
    <property type="entry name" value="CYTH"/>
    <property type="match status" value="1"/>
</dbReference>
<dbReference type="PANTHER" id="PTHR10285">
    <property type="entry name" value="URIDINE KINASE"/>
    <property type="match status" value="1"/>
</dbReference>
<dbReference type="InterPro" id="IPR033469">
    <property type="entry name" value="CYTH-like_dom_sf"/>
</dbReference>
<organism evidence="5 6">
    <name type="scientific">Vitis vinifera</name>
    <name type="common">Grape</name>
    <dbReference type="NCBI Taxonomy" id="29760"/>
    <lineage>
        <taxon>Eukaryota</taxon>
        <taxon>Viridiplantae</taxon>
        <taxon>Streptophyta</taxon>
        <taxon>Embryophyta</taxon>
        <taxon>Tracheophyta</taxon>
        <taxon>Spermatophyta</taxon>
        <taxon>Magnoliopsida</taxon>
        <taxon>eudicotyledons</taxon>
        <taxon>Gunneridae</taxon>
        <taxon>Pentapetalae</taxon>
        <taxon>rosids</taxon>
        <taxon>Vitales</taxon>
        <taxon>Vitaceae</taxon>
        <taxon>Viteae</taxon>
        <taxon>Vitis</taxon>
    </lineage>
</organism>
<evidence type="ECO:0000256" key="2">
    <source>
        <dbReference type="SAM" id="Phobius"/>
    </source>
</evidence>
<comment type="caution">
    <text evidence="5">The sequence shown here is derived from an EMBL/GenBank/DDBJ whole genome shotgun (WGS) entry which is preliminary data.</text>
</comment>
<feature type="transmembrane region" description="Helical" evidence="2">
    <location>
        <begin position="331"/>
        <end position="350"/>
    </location>
</feature>
<name>A0A438JZ69_VITVI</name>
<dbReference type="EMBL" id="QGNW01000022">
    <property type="protein sequence ID" value="RVX14245.1"/>
    <property type="molecule type" value="Genomic_DNA"/>
</dbReference>
<dbReference type="Pfam" id="PF00485">
    <property type="entry name" value="PRK"/>
    <property type="match status" value="1"/>
</dbReference>
<gene>
    <name evidence="5" type="primary">udkC_7</name>
    <name evidence="5" type="ORF">CK203_011409</name>
</gene>
<dbReference type="Gene3D" id="3.40.50.300">
    <property type="entry name" value="P-loop containing nucleotide triphosphate hydrolases"/>
    <property type="match status" value="1"/>
</dbReference>
<sequence length="872" mass="98335">MAQDTSSGADSPRRKSGLLRDQVQLVKRKDSTRYEIVPIQNSLSFEKGFFIVIRACQLLAQNNDGIILVGVAGPSGAGKTVLTEKVLNFMPSIAVISMDNYNDSSRIIDGNFDDPRLTDYGTLLENIHGLKAGKPVQVPIYDFKSSSRIGYRTVDVPSSRIVIIEGIYALSERLRPLLDLRVSVTGGVHFDLVKRVLRDIQRAGQEPEEIIHQISETVYPMYKAFIEPDLQTAHIKIINKFNPFTGFQNPTYILKSTRDLSVDQIKAVLSEEHTETTEETYDIYLLPPGEDPEACQSYLRMRNRDGKYNLMFEEWVTDSPFIISPRITFEVSVRLLGGLMALGYTIAAILKRTSHCFFDDKVCIKTDWLEQLNRRYVQDSSRKFWLLLFMIVQLPSTMFAYIAPLLNCICLHAKNFRSDTKTDVGTLGSLPTLKSSSSFPCATCSMFFQTKLTFLNFFLPNLLKWQGVGLGMWEVPDGIAQLWVLSVIASEILFWLSLKFVQDLTVGEPSEQLGLDGSYVPRTYIEHIQLEKLVNDVMALPDDLKTKLSIDDDLASSPKEALSRASADRRMKYLNRDIPHSYSTQRDKNLPKLTRLAVNSRRFDVRTPDSPATVPNQGVITQLSEQISTLNERMDEFTSRIEELNSKFSIRKVSASQQNLAVQADACNGSAPTSLFMAGLGNGSLTGSILPNSSSSSQLAKDSPLMDEVSSKVKAFARLVALKKAGMEWVSPNNICNMMVISFKCFGNSLRGRALWRIASLSLLWIVWKERNAWIFENTWRMSNSLWVILVEVYLVTFDQILVVVRGQRQIMHQLDNLNSLLHEYWGERSREGRTDRANRMIDIESMGIPIILSLAIGGLGVFFFKSLSSQK</sequence>
<feature type="transmembrane region" description="Helical" evidence="2">
    <location>
        <begin position="847"/>
        <end position="865"/>
    </location>
</feature>
<dbReference type="AlphaFoldDB" id="A0A438JZ69"/>
<keyword evidence="5" id="KW-0418">Kinase</keyword>
<keyword evidence="2" id="KW-1133">Transmembrane helix</keyword>
<accession>A0A438JZ69</accession>
<evidence type="ECO:0000256" key="1">
    <source>
        <dbReference type="SAM" id="Coils"/>
    </source>
</evidence>
<dbReference type="SUPFAM" id="SSF55154">
    <property type="entry name" value="CYTH-like phosphatases"/>
    <property type="match status" value="1"/>
</dbReference>
<protein>
    <submittedName>
        <fullName evidence="5">Uridine-cytidine kinase C</fullName>
    </submittedName>
</protein>
<proteinExistence type="predicted"/>
<evidence type="ECO:0000313" key="5">
    <source>
        <dbReference type="EMBL" id="RVX14245.1"/>
    </source>
</evidence>
<dbReference type="SUPFAM" id="SSF52540">
    <property type="entry name" value="P-loop containing nucleoside triphosphate hydrolases"/>
    <property type="match status" value="1"/>
</dbReference>
<feature type="domain" description="CYTH" evidence="4">
    <location>
        <begin position="269"/>
        <end position="378"/>
    </location>
</feature>
<dbReference type="Proteomes" id="UP000288805">
    <property type="component" value="Unassembled WGS sequence"/>
</dbReference>
<feature type="coiled-coil region" evidence="1">
    <location>
        <begin position="620"/>
        <end position="647"/>
    </location>
</feature>
<keyword evidence="2" id="KW-0472">Membrane</keyword>
<dbReference type="InterPro" id="IPR027417">
    <property type="entry name" value="P-loop_NTPase"/>
</dbReference>
<dbReference type="InterPro" id="IPR023577">
    <property type="entry name" value="CYTH_domain"/>
</dbReference>
<feature type="transmembrane region" description="Helical" evidence="2">
    <location>
        <begin position="384"/>
        <end position="406"/>
    </location>
</feature>
<evidence type="ECO:0000313" key="6">
    <source>
        <dbReference type="Proteomes" id="UP000288805"/>
    </source>
</evidence>
<dbReference type="GO" id="GO:0005524">
    <property type="term" value="F:ATP binding"/>
    <property type="evidence" value="ECO:0007669"/>
    <property type="project" value="InterPro"/>
</dbReference>
<keyword evidence="1" id="KW-0175">Coiled coil</keyword>
<evidence type="ECO:0000259" key="3">
    <source>
        <dbReference type="Pfam" id="PF00485"/>
    </source>
</evidence>
<keyword evidence="2" id="KW-0812">Transmembrane</keyword>
<keyword evidence="5" id="KW-0808">Transferase</keyword>
<reference evidence="5 6" key="1">
    <citation type="journal article" date="2018" name="PLoS Genet.">
        <title>Population sequencing reveals clonal diversity and ancestral inbreeding in the grapevine cultivar Chardonnay.</title>
        <authorList>
            <person name="Roach M.J."/>
            <person name="Johnson D.L."/>
            <person name="Bohlmann J."/>
            <person name="van Vuuren H.J."/>
            <person name="Jones S.J."/>
            <person name="Pretorius I.S."/>
            <person name="Schmidt S.A."/>
            <person name="Borneman A.R."/>
        </authorList>
    </citation>
    <scope>NUCLEOTIDE SEQUENCE [LARGE SCALE GENOMIC DNA]</scope>
    <source>
        <strain evidence="6">cv. Chardonnay</strain>
        <tissue evidence="5">Leaf</tissue>
    </source>
</reference>